<dbReference type="InterPro" id="IPR004305">
    <property type="entry name" value="Thiaminase-2/PQQC"/>
</dbReference>
<dbReference type="AlphaFoldDB" id="A0AAV6G2C3"/>
<evidence type="ECO:0000313" key="2">
    <source>
        <dbReference type="EMBL" id="KAG5267642.1"/>
    </source>
</evidence>
<keyword evidence="3" id="KW-1185">Reference proteome</keyword>
<evidence type="ECO:0000313" key="3">
    <source>
        <dbReference type="Proteomes" id="UP000823561"/>
    </source>
</evidence>
<comment type="caution">
    <text evidence="2">The sequence shown here is derived from an EMBL/GenBank/DDBJ whole genome shotgun (WGS) entry which is preliminary data.</text>
</comment>
<reference evidence="2 3" key="1">
    <citation type="submission" date="2020-10" db="EMBL/GenBank/DDBJ databases">
        <title>Chromosome-scale genome assembly of the Allis shad, Alosa alosa.</title>
        <authorList>
            <person name="Margot Z."/>
            <person name="Christophe K."/>
            <person name="Cabau C."/>
            <person name="Louis A."/>
            <person name="Berthelot C."/>
            <person name="Parey E."/>
            <person name="Roest Crollius H."/>
            <person name="Montfort J."/>
            <person name="Robinson-Rechavi M."/>
            <person name="Bucao C."/>
            <person name="Bouchez O."/>
            <person name="Gislard M."/>
            <person name="Lluch J."/>
            <person name="Milhes M."/>
            <person name="Lampietro C."/>
            <person name="Lopez Roques C."/>
            <person name="Donnadieu C."/>
            <person name="Braasch I."/>
            <person name="Desvignes T."/>
            <person name="Postlethwait J."/>
            <person name="Bobe J."/>
            <person name="Guiguen Y."/>
        </authorList>
    </citation>
    <scope>NUCLEOTIDE SEQUENCE [LARGE SCALE GENOMIC DNA]</scope>
    <source>
        <strain evidence="2">M-15738</strain>
        <tissue evidence="2">Blood</tissue>
    </source>
</reference>
<accession>A0AAV6G2C3</accession>
<dbReference type="Proteomes" id="UP000823561">
    <property type="component" value="Chromosome 17"/>
</dbReference>
<gene>
    <name evidence="2" type="ORF">AALO_G00224000</name>
</gene>
<dbReference type="PANTHER" id="PTHR43198">
    <property type="entry name" value="BIFUNCTIONAL TH2 PROTEIN"/>
    <property type="match status" value="1"/>
</dbReference>
<dbReference type="PANTHER" id="PTHR43198:SF2">
    <property type="entry name" value="SI:CH1073-67J19.1-RELATED"/>
    <property type="match status" value="1"/>
</dbReference>
<name>A0AAV6G2C3_9TELE</name>
<dbReference type="InterPro" id="IPR050967">
    <property type="entry name" value="Thiamine_Salvage_TenA"/>
</dbReference>
<protein>
    <recommendedName>
        <fullName evidence="1">Thiaminase-2/PQQC domain-containing protein</fullName>
    </recommendedName>
</protein>
<dbReference type="GO" id="GO:0006772">
    <property type="term" value="P:thiamine metabolic process"/>
    <property type="evidence" value="ECO:0007669"/>
    <property type="project" value="UniProtKB-ARBA"/>
</dbReference>
<dbReference type="EMBL" id="JADWDJ010000017">
    <property type="protein sequence ID" value="KAG5267642.1"/>
    <property type="molecule type" value="Genomic_DNA"/>
</dbReference>
<feature type="domain" description="Thiaminase-2/PQQC" evidence="1">
    <location>
        <begin position="19"/>
        <end position="205"/>
    </location>
</feature>
<evidence type="ECO:0000259" key="1">
    <source>
        <dbReference type="Pfam" id="PF03070"/>
    </source>
</evidence>
<sequence length="210" mass="24690">MQSENKDVYDLLWDNNMDIAEQTLEVPFLQHMQLGDLQADDYVSFTIQDINYLVRVTGMLGDMCEKEKLPEDLRRFMKERYDSYKNYAVATLQQFNLNSVSDIKPTPAMEKYLSNYSDIMEGEEAIYFAVALLPCSVLWLWLAKQLKETTCNAYFTWKKNNMHGHPEDHYRALLDKYLSTKEQIAKADTIFCQQMQNEHDFFASSLIEKK</sequence>
<organism evidence="2 3">
    <name type="scientific">Alosa alosa</name>
    <name type="common">allis shad</name>
    <dbReference type="NCBI Taxonomy" id="278164"/>
    <lineage>
        <taxon>Eukaryota</taxon>
        <taxon>Metazoa</taxon>
        <taxon>Chordata</taxon>
        <taxon>Craniata</taxon>
        <taxon>Vertebrata</taxon>
        <taxon>Euteleostomi</taxon>
        <taxon>Actinopterygii</taxon>
        <taxon>Neopterygii</taxon>
        <taxon>Teleostei</taxon>
        <taxon>Clupei</taxon>
        <taxon>Clupeiformes</taxon>
        <taxon>Clupeoidei</taxon>
        <taxon>Clupeidae</taxon>
        <taxon>Alosa</taxon>
    </lineage>
</organism>
<dbReference type="Gene3D" id="1.20.910.10">
    <property type="entry name" value="Heme oxygenase-like"/>
    <property type="match status" value="1"/>
</dbReference>
<dbReference type="SUPFAM" id="SSF48613">
    <property type="entry name" value="Heme oxygenase-like"/>
    <property type="match status" value="1"/>
</dbReference>
<dbReference type="GO" id="GO:0005829">
    <property type="term" value="C:cytosol"/>
    <property type="evidence" value="ECO:0007669"/>
    <property type="project" value="TreeGrafter"/>
</dbReference>
<dbReference type="InterPro" id="IPR016084">
    <property type="entry name" value="Haem_Oase-like_multi-hlx"/>
</dbReference>
<proteinExistence type="predicted"/>
<dbReference type="Pfam" id="PF03070">
    <property type="entry name" value="TENA_THI-4"/>
    <property type="match status" value="1"/>
</dbReference>